<dbReference type="Proteomes" id="UP000515406">
    <property type="component" value="Plasmid CFBP498_p224"/>
</dbReference>
<evidence type="ECO:0000313" key="1">
    <source>
        <dbReference type="EMBL" id="CAD0363669.1"/>
    </source>
</evidence>
<accession>A0A6V7FJZ5</accession>
<proteinExistence type="predicted"/>
<geneLocation type="plasmid" evidence="1 2">
    <name>CFBP498_p224</name>
</geneLocation>
<organism evidence="1 2">
    <name type="scientific">Xanthomonas hortorum pv. vitians</name>
    <dbReference type="NCBI Taxonomy" id="83224"/>
    <lineage>
        <taxon>Bacteria</taxon>
        <taxon>Pseudomonadati</taxon>
        <taxon>Pseudomonadota</taxon>
        <taxon>Gammaproteobacteria</taxon>
        <taxon>Lysobacterales</taxon>
        <taxon>Lysobacteraceae</taxon>
        <taxon>Xanthomonas</taxon>
    </lineage>
</organism>
<sequence>MSQDPYAITFNDGPRLLFVYAQPYKPNTRPVSLAEGGDWIWLRVDTITQIMSPLVEQDHNGKTISCAVVVLADGLQYHVAQTPLSESDVPKAQSHLIDRVGSALGHFGPRR</sequence>
<protein>
    <submittedName>
        <fullName evidence="1">Uncharacterized protein</fullName>
    </submittedName>
</protein>
<name>A0A6V7FJZ5_9XANT</name>
<dbReference type="EMBL" id="LR828258">
    <property type="protein sequence ID" value="CAD0363671.1"/>
    <property type="molecule type" value="Genomic_DNA"/>
</dbReference>
<dbReference type="EMBL" id="LR828258">
    <property type="protein sequence ID" value="CAD0363669.1"/>
    <property type="molecule type" value="Genomic_DNA"/>
</dbReference>
<dbReference type="AlphaFoldDB" id="A0A6V7FJZ5"/>
<keyword evidence="2" id="KW-1185">Reference proteome</keyword>
<gene>
    <name evidence="1" type="ORF">CFBP498_49160</name>
</gene>
<reference evidence="1 2" key="1">
    <citation type="submission" date="2020-07" db="EMBL/GenBank/DDBJ databases">
        <authorList>
            <person name="Pothier F. J."/>
        </authorList>
    </citation>
    <scope>NUCLEOTIDE SEQUENCE [LARGE SCALE GENOMIC DNA]</scope>
    <source>
        <strain evidence="1 2">CFBP 498</strain>
        <plasmid evidence="1 2">CFBP498_p224</plasmid>
    </source>
</reference>
<evidence type="ECO:0000313" key="2">
    <source>
        <dbReference type="Proteomes" id="UP000515406"/>
    </source>
</evidence>
<keyword evidence="1" id="KW-0614">Plasmid</keyword>